<dbReference type="PROSITE" id="PS50878">
    <property type="entry name" value="RT_POL"/>
    <property type="match status" value="1"/>
</dbReference>
<protein>
    <submittedName>
        <fullName evidence="2">Uncharacterized protein</fullName>
    </submittedName>
</protein>
<proteinExistence type="predicted"/>
<name>A0A6S7FP31_PARCT</name>
<evidence type="ECO:0000256" key="1">
    <source>
        <dbReference type="SAM" id="MobiDB-lite"/>
    </source>
</evidence>
<dbReference type="Pfam" id="PF00078">
    <property type="entry name" value="RVT_1"/>
    <property type="match status" value="1"/>
</dbReference>
<sequence length="792" mass="87471">MSCCKCKRSGRCRNCSCVKNGTTCQNCAPHRSGQCDNRVRQPQHVSSDPGNSASITISSQQTNVKHETTTNSESGTTSQDDTSSRNLLTVTNSFPDLQPPNFTWNSGSGEIFCRKINTAYEEVVHRRRNIFQVPSGNAGKSFVSELARLYQAYADSSSLECIAMKATTVFPILVLQKPSRTSKSKDHVKHLQRRIKLWLDGDIEALLDEGECIQKRLSKLTTPQSNDVIARMFRSLTLQGKVQSALRYISRNSNGGVLKLDDLIPVTTKQGESIEQTTREILKKKHPIGKDPVTSSLIDGEPETVNPITFDGLDADAIRRAALHTHGAAGPSGLDAYAWRRLCSSFKSASNSLCIALADIGRRIATTNVNPEGLSAFVACRLIPLDKCPGVRPIGVGEVPRRIIAKAILRVIGSDVVDAAGPFQLCAGQDGGCEAAVDIAVLTETWLKSVSVAARIDATPTGYSLLNCPRPNRIDGGTAILLCDTLQTPQWKLIPLVSSYNTTLSALLDRYAPVKTKIVTVRPKVPWYTEEIRKAKIECRRAERKWRSSAADSYFRLFKKRRNRVTYLLKMAKSSFLTAFIDKNSDNQGKLFKAVKNLLVEKEKLSFPGYSDETVLANIGIFFVQKISSIRDELDNVVPQDFATETCIVRVTLLVLLDLSSAFDIVDHAILLKRLNTDFGIHGTVLDWYRSYLSGRSQNISLTGVKSDSFDLKCGVPQGSCLGPLLFIMYASKLFEIVRTHLPDAHGFADDTQLYLSFKPNSSMNQAAAVCAMENCIAELRQWMLQDKLKSK</sequence>
<reference evidence="2" key="1">
    <citation type="submission" date="2020-04" db="EMBL/GenBank/DDBJ databases">
        <authorList>
            <person name="Alioto T."/>
            <person name="Alioto T."/>
            <person name="Gomez Garrido J."/>
        </authorList>
    </citation>
    <scope>NUCLEOTIDE SEQUENCE</scope>
    <source>
        <strain evidence="2">A484AB</strain>
    </source>
</reference>
<keyword evidence="3" id="KW-1185">Reference proteome</keyword>
<feature type="region of interest" description="Disordered" evidence="1">
    <location>
        <begin position="37"/>
        <end position="85"/>
    </location>
</feature>
<evidence type="ECO:0000313" key="2">
    <source>
        <dbReference type="EMBL" id="CAB3978762.1"/>
    </source>
</evidence>
<gene>
    <name evidence="2" type="ORF">PACLA_8A025236</name>
</gene>
<feature type="compositionally biased region" description="Polar residues" evidence="1">
    <location>
        <begin position="43"/>
        <end position="63"/>
    </location>
</feature>
<comment type="caution">
    <text evidence="2">The sequence shown here is derived from an EMBL/GenBank/DDBJ whole genome shotgun (WGS) entry which is preliminary data.</text>
</comment>
<accession>A0A6S7FP31</accession>
<dbReference type="Proteomes" id="UP001152795">
    <property type="component" value="Unassembled WGS sequence"/>
</dbReference>
<dbReference type="AlphaFoldDB" id="A0A6S7FP31"/>
<dbReference type="EMBL" id="CACRXK020000140">
    <property type="protein sequence ID" value="CAB3978762.1"/>
    <property type="molecule type" value="Genomic_DNA"/>
</dbReference>
<organism evidence="2 3">
    <name type="scientific">Paramuricea clavata</name>
    <name type="common">Red gorgonian</name>
    <name type="synonym">Violescent sea-whip</name>
    <dbReference type="NCBI Taxonomy" id="317549"/>
    <lineage>
        <taxon>Eukaryota</taxon>
        <taxon>Metazoa</taxon>
        <taxon>Cnidaria</taxon>
        <taxon>Anthozoa</taxon>
        <taxon>Octocorallia</taxon>
        <taxon>Malacalcyonacea</taxon>
        <taxon>Plexauridae</taxon>
        <taxon>Paramuricea</taxon>
    </lineage>
</organism>
<evidence type="ECO:0000313" key="3">
    <source>
        <dbReference type="Proteomes" id="UP001152795"/>
    </source>
</evidence>
<dbReference type="PANTHER" id="PTHR33332">
    <property type="entry name" value="REVERSE TRANSCRIPTASE DOMAIN-CONTAINING PROTEIN"/>
    <property type="match status" value="1"/>
</dbReference>
<dbReference type="InterPro" id="IPR000477">
    <property type="entry name" value="RT_dom"/>
</dbReference>
<feature type="compositionally biased region" description="Low complexity" evidence="1">
    <location>
        <begin position="69"/>
        <end position="78"/>
    </location>
</feature>